<proteinExistence type="predicted"/>
<dbReference type="SUPFAM" id="SSF48498">
    <property type="entry name" value="Tetracyclin repressor-like, C-terminal domain"/>
    <property type="match status" value="1"/>
</dbReference>
<evidence type="ECO:0000259" key="5">
    <source>
        <dbReference type="PROSITE" id="PS50977"/>
    </source>
</evidence>
<dbReference type="Gene3D" id="1.10.357.10">
    <property type="entry name" value="Tetracycline Repressor, domain 2"/>
    <property type="match status" value="1"/>
</dbReference>
<evidence type="ECO:0000256" key="4">
    <source>
        <dbReference type="PROSITE-ProRule" id="PRU00335"/>
    </source>
</evidence>
<accession>A0ABS9H1X2</accession>
<dbReference type="PANTHER" id="PTHR47506">
    <property type="entry name" value="TRANSCRIPTIONAL REGULATORY PROTEIN"/>
    <property type="match status" value="1"/>
</dbReference>
<dbReference type="PROSITE" id="PS50977">
    <property type="entry name" value="HTH_TETR_2"/>
    <property type="match status" value="1"/>
</dbReference>
<name>A0ABS9H1X2_9BACL</name>
<feature type="domain" description="HTH tetR-type" evidence="5">
    <location>
        <begin position="10"/>
        <end position="70"/>
    </location>
</feature>
<evidence type="ECO:0000256" key="2">
    <source>
        <dbReference type="ARBA" id="ARBA00023125"/>
    </source>
</evidence>
<dbReference type="Pfam" id="PF17922">
    <property type="entry name" value="TetR_C_17"/>
    <property type="match status" value="1"/>
</dbReference>
<protein>
    <submittedName>
        <fullName evidence="6">TetR/AcrR family transcriptional regulator</fullName>
    </submittedName>
</protein>
<organism evidence="6 7">
    <name type="scientific">Pseudalkalibacillus berkeleyi</name>
    <dbReference type="NCBI Taxonomy" id="1069813"/>
    <lineage>
        <taxon>Bacteria</taxon>
        <taxon>Bacillati</taxon>
        <taxon>Bacillota</taxon>
        <taxon>Bacilli</taxon>
        <taxon>Bacillales</taxon>
        <taxon>Fictibacillaceae</taxon>
        <taxon>Pseudalkalibacillus</taxon>
    </lineage>
</organism>
<sequence length="200" mass="23847">MPRVSENYKEEKREAILDSAAQCFAEKGFSETTVDDIAKASKTSKGSIYLYFKSKEEIFHKLNDRRTEKYFEIKEQLSEFKNATAKIDYLFQYFISGKMDDNTLNHIAVQFEFWIYATKAGRQQVFDDRVERFTTFITEIIEEGIESGEFREDVQVKEFSRLFWSTLDGIVLHLLFHKDITEHRSMLRLYEQMIFKYLQN</sequence>
<keyword evidence="1" id="KW-0805">Transcription regulation</keyword>
<dbReference type="EMBL" id="JAKIJS010000001">
    <property type="protein sequence ID" value="MCF6137783.1"/>
    <property type="molecule type" value="Genomic_DNA"/>
</dbReference>
<evidence type="ECO:0000256" key="3">
    <source>
        <dbReference type="ARBA" id="ARBA00023163"/>
    </source>
</evidence>
<dbReference type="Pfam" id="PF00440">
    <property type="entry name" value="TetR_N"/>
    <property type="match status" value="1"/>
</dbReference>
<dbReference type="Gene3D" id="1.10.10.60">
    <property type="entry name" value="Homeodomain-like"/>
    <property type="match status" value="1"/>
</dbReference>
<dbReference type="SUPFAM" id="SSF46689">
    <property type="entry name" value="Homeodomain-like"/>
    <property type="match status" value="1"/>
</dbReference>
<dbReference type="RefSeq" id="WP_236333662.1">
    <property type="nucleotide sequence ID" value="NZ_JAKIJS010000001.1"/>
</dbReference>
<reference evidence="6 7" key="1">
    <citation type="submission" date="2022-01" db="EMBL/GenBank/DDBJ databases">
        <title>Alkalihalobacillus sp. EGI L200015, a novel bacterium isolated from a salt lake sediment.</title>
        <authorList>
            <person name="Gao L."/>
            <person name="Fang B.-Z."/>
            <person name="Li W.-J."/>
        </authorList>
    </citation>
    <scope>NUCLEOTIDE SEQUENCE [LARGE SCALE GENOMIC DNA]</scope>
    <source>
        <strain evidence="6 7">KCTC 12718</strain>
    </source>
</reference>
<keyword evidence="7" id="KW-1185">Reference proteome</keyword>
<evidence type="ECO:0000313" key="6">
    <source>
        <dbReference type="EMBL" id="MCF6137783.1"/>
    </source>
</evidence>
<dbReference type="InterPro" id="IPR001647">
    <property type="entry name" value="HTH_TetR"/>
</dbReference>
<dbReference type="PRINTS" id="PR00455">
    <property type="entry name" value="HTHTETR"/>
</dbReference>
<feature type="DNA-binding region" description="H-T-H motif" evidence="4">
    <location>
        <begin position="33"/>
        <end position="52"/>
    </location>
</feature>
<evidence type="ECO:0000313" key="7">
    <source>
        <dbReference type="Proteomes" id="UP001649381"/>
    </source>
</evidence>
<evidence type="ECO:0000256" key="1">
    <source>
        <dbReference type="ARBA" id="ARBA00023015"/>
    </source>
</evidence>
<dbReference type="InterPro" id="IPR036271">
    <property type="entry name" value="Tet_transcr_reg_TetR-rel_C_sf"/>
</dbReference>
<keyword evidence="3" id="KW-0804">Transcription</keyword>
<gene>
    <name evidence="6" type="ORF">L2716_08575</name>
</gene>
<dbReference type="PANTHER" id="PTHR47506:SF6">
    <property type="entry name" value="HTH-TYPE TRANSCRIPTIONAL REPRESSOR NEMR"/>
    <property type="match status" value="1"/>
</dbReference>
<comment type="caution">
    <text evidence="6">The sequence shown here is derived from an EMBL/GenBank/DDBJ whole genome shotgun (WGS) entry which is preliminary data.</text>
</comment>
<dbReference type="Proteomes" id="UP001649381">
    <property type="component" value="Unassembled WGS sequence"/>
</dbReference>
<dbReference type="InterPro" id="IPR009057">
    <property type="entry name" value="Homeodomain-like_sf"/>
</dbReference>
<dbReference type="InterPro" id="IPR041612">
    <property type="entry name" value="YfiR_C"/>
</dbReference>
<keyword evidence="2 4" id="KW-0238">DNA-binding</keyword>